<dbReference type="EMBL" id="JAGGLD010000010">
    <property type="protein sequence ID" value="MBP2002656.1"/>
    <property type="molecule type" value="Genomic_DNA"/>
</dbReference>
<dbReference type="GO" id="GO:0005840">
    <property type="term" value="C:ribosome"/>
    <property type="evidence" value="ECO:0007669"/>
    <property type="project" value="UniProtKB-KW"/>
</dbReference>
<dbReference type="InterPro" id="IPR014722">
    <property type="entry name" value="Rib_uL2_dom2"/>
</dbReference>
<dbReference type="Proteomes" id="UP001519288">
    <property type="component" value="Unassembled WGS sequence"/>
</dbReference>
<accession>A0ABS4JLT0</accession>
<dbReference type="SUPFAM" id="SSF50104">
    <property type="entry name" value="Translation proteins SH3-like domain"/>
    <property type="match status" value="1"/>
</dbReference>
<evidence type="ECO:0000256" key="1">
    <source>
        <dbReference type="ARBA" id="ARBA00022980"/>
    </source>
</evidence>
<dbReference type="InterPro" id="IPR005824">
    <property type="entry name" value="KOW"/>
</dbReference>
<dbReference type="CDD" id="cd06088">
    <property type="entry name" value="KOW_RPL14"/>
    <property type="match status" value="1"/>
</dbReference>
<evidence type="ECO:0000313" key="4">
    <source>
        <dbReference type="EMBL" id="MBP2002656.1"/>
    </source>
</evidence>
<gene>
    <name evidence="4" type="ORF">J2Z69_003763</name>
</gene>
<feature type="domain" description="KOW" evidence="3">
    <location>
        <begin position="11"/>
        <end position="36"/>
    </location>
</feature>
<keyword evidence="5" id="KW-1185">Reference proteome</keyword>
<sequence>MSGYRPFAELGQIVKILKGRDAGGIAVVVEIVDEKFVCIADGDKRKFDQAKRKNIQHLEFMQHISSEVVQSLNEMGRVTNGKLRYAVRSFIQSNDIKQTRKETNCG</sequence>
<dbReference type="InterPro" id="IPR008991">
    <property type="entry name" value="Translation_prot_SH3-like_sf"/>
</dbReference>
<dbReference type="Gene3D" id="2.30.30.30">
    <property type="match status" value="1"/>
</dbReference>
<dbReference type="InterPro" id="IPR041985">
    <property type="entry name" value="Ribosomal_eL14_KOW"/>
</dbReference>
<organism evidence="4 5">
    <name type="scientific">Paenibacillus shirakamiensis</name>
    <dbReference type="NCBI Taxonomy" id="1265935"/>
    <lineage>
        <taxon>Bacteria</taxon>
        <taxon>Bacillati</taxon>
        <taxon>Bacillota</taxon>
        <taxon>Bacilli</taxon>
        <taxon>Bacillales</taxon>
        <taxon>Paenibacillaceae</taxon>
        <taxon>Paenibacillus</taxon>
    </lineage>
</organism>
<protein>
    <submittedName>
        <fullName evidence="4">Ribosomal protein L14E/L6E/L27E</fullName>
    </submittedName>
</protein>
<keyword evidence="2" id="KW-0687">Ribonucleoprotein</keyword>
<name>A0ABS4JLT0_9BACL</name>
<dbReference type="Pfam" id="PF00467">
    <property type="entry name" value="KOW"/>
    <property type="match status" value="1"/>
</dbReference>
<evidence type="ECO:0000259" key="3">
    <source>
        <dbReference type="Pfam" id="PF00467"/>
    </source>
</evidence>
<keyword evidence="1 4" id="KW-0689">Ribosomal protein</keyword>
<proteinExistence type="predicted"/>
<comment type="caution">
    <text evidence="4">The sequence shown here is derived from an EMBL/GenBank/DDBJ whole genome shotgun (WGS) entry which is preliminary data.</text>
</comment>
<reference evidence="4 5" key="1">
    <citation type="submission" date="2021-03" db="EMBL/GenBank/DDBJ databases">
        <title>Genomic Encyclopedia of Type Strains, Phase IV (KMG-IV): sequencing the most valuable type-strain genomes for metagenomic binning, comparative biology and taxonomic classification.</title>
        <authorList>
            <person name="Goeker M."/>
        </authorList>
    </citation>
    <scope>NUCLEOTIDE SEQUENCE [LARGE SCALE GENOMIC DNA]</scope>
    <source>
        <strain evidence="4 5">DSM 26806</strain>
    </source>
</reference>
<evidence type="ECO:0000313" key="5">
    <source>
        <dbReference type="Proteomes" id="UP001519288"/>
    </source>
</evidence>
<evidence type="ECO:0000256" key="2">
    <source>
        <dbReference type="ARBA" id="ARBA00023274"/>
    </source>
</evidence>